<dbReference type="Gene3D" id="2.120.10.30">
    <property type="entry name" value="TolB, C-terminal domain"/>
    <property type="match status" value="1"/>
</dbReference>
<accession>A0ABY5MBU0</accession>
<dbReference type="PANTHER" id="PTHR10426">
    <property type="entry name" value="STRICTOSIDINE SYNTHASE-RELATED"/>
    <property type="match status" value="1"/>
</dbReference>
<keyword evidence="2" id="KW-0597">Phosphoprotein</keyword>
<evidence type="ECO:0000256" key="2">
    <source>
        <dbReference type="ARBA" id="ARBA00022553"/>
    </source>
</evidence>
<dbReference type="PANTHER" id="PTHR10426:SF88">
    <property type="entry name" value="ADIPOCYTE PLASMA MEMBRANE-ASSOCIATED PROTEIN HEMOMUCIN-RELATED"/>
    <property type="match status" value="1"/>
</dbReference>
<proteinExistence type="inferred from homology"/>
<reference evidence="6 7" key="1">
    <citation type="submission" date="2022-08" db="EMBL/GenBank/DDBJ databases">
        <title>novel species in genus Aeromicrobium.</title>
        <authorList>
            <person name="Ye L."/>
        </authorList>
    </citation>
    <scope>NUCLEOTIDE SEQUENCE [LARGE SCALE GENOMIC DNA]</scope>
    <source>
        <strain evidence="7">zg-Y1379</strain>
    </source>
</reference>
<keyword evidence="3" id="KW-0325">Glycoprotein</keyword>
<dbReference type="Proteomes" id="UP001316184">
    <property type="component" value="Chromosome"/>
</dbReference>
<evidence type="ECO:0000256" key="3">
    <source>
        <dbReference type="ARBA" id="ARBA00023180"/>
    </source>
</evidence>
<organism evidence="6 7">
    <name type="scientific">Aeromicrobium wangtongii</name>
    <dbReference type="NCBI Taxonomy" id="2969247"/>
    <lineage>
        <taxon>Bacteria</taxon>
        <taxon>Bacillati</taxon>
        <taxon>Actinomycetota</taxon>
        <taxon>Actinomycetes</taxon>
        <taxon>Propionibacteriales</taxon>
        <taxon>Nocardioidaceae</taxon>
        <taxon>Aeromicrobium</taxon>
    </lineage>
</organism>
<evidence type="ECO:0000313" key="7">
    <source>
        <dbReference type="Proteomes" id="UP001316184"/>
    </source>
</evidence>
<dbReference type="InterPro" id="IPR018119">
    <property type="entry name" value="Strictosidine_synth_cons-reg"/>
</dbReference>
<sequence length="337" mass="35999">MTKPQVRPARWTPPPAGPAGTPVKPSNLRVRTAPGDGTEDVLVRDDGHVVTGLADGRIVAIDPVTGGSSEIAQTGGRPLGIEHHPAGGYVVCDAHRGLLHVGEEGGIEVLADSFEGARFIFCNNAAVAADGTIYFTDSSTKFEIDHWLGDLIEHRPTGRLFRRDIDGTLTLLMDGLAFANGVALASDESFVVVAETGAYMLHRVWLSGRQTGPIEPFGPVLPGFPDNISTGEDGNIWVTIASPRDKLLDVLLPKTPVLRSIVWALPAWAQPHAKKLIRIHAYDVDGHLVHDVAGRHDRFGMATGVRQVGGQIWMGSLEQPTIAVFDLPSASGLGAHR</sequence>
<dbReference type="RefSeq" id="WP_232399347.1">
    <property type="nucleotide sequence ID" value="NZ_CP102173.1"/>
</dbReference>
<dbReference type="InterPro" id="IPR011042">
    <property type="entry name" value="6-blade_b-propeller_TolB-like"/>
</dbReference>
<feature type="domain" description="Strictosidine synthase conserved region" evidence="5">
    <location>
        <begin position="127"/>
        <end position="208"/>
    </location>
</feature>
<feature type="region of interest" description="Disordered" evidence="4">
    <location>
        <begin position="1"/>
        <end position="39"/>
    </location>
</feature>
<evidence type="ECO:0000256" key="4">
    <source>
        <dbReference type="SAM" id="MobiDB-lite"/>
    </source>
</evidence>
<gene>
    <name evidence="6" type="ORF">NQV15_08270</name>
</gene>
<evidence type="ECO:0000256" key="1">
    <source>
        <dbReference type="ARBA" id="ARBA00009191"/>
    </source>
</evidence>
<dbReference type="Pfam" id="PF03088">
    <property type="entry name" value="Str_synth"/>
    <property type="match status" value="1"/>
</dbReference>
<comment type="similarity">
    <text evidence="1">Belongs to the strictosidine synthase family.</text>
</comment>
<dbReference type="Pfam" id="PF20067">
    <property type="entry name" value="SSL_N"/>
    <property type="match status" value="1"/>
</dbReference>
<protein>
    <submittedName>
        <fullName evidence="6">SMP-30/gluconolactonase/LRE family protein</fullName>
    </submittedName>
</protein>
<evidence type="ECO:0000259" key="5">
    <source>
        <dbReference type="Pfam" id="PF03088"/>
    </source>
</evidence>
<evidence type="ECO:0000313" key="6">
    <source>
        <dbReference type="EMBL" id="UUP15292.1"/>
    </source>
</evidence>
<name>A0ABY5MBU0_9ACTN</name>
<dbReference type="SUPFAM" id="SSF63829">
    <property type="entry name" value="Calcium-dependent phosphotriesterase"/>
    <property type="match status" value="1"/>
</dbReference>
<keyword evidence="7" id="KW-1185">Reference proteome</keyword>
<dbReference type="EMBL" id="CP102173">
    <property type="protein sequence ID" value="UUP15292.1"/>
    <property type="molecule type" value="Genomic_DNA"/>
</dbReference>